<dbReference type="STRING" id="1216932.CM240_2759"/>
<evidence type="ECO:0000256" key="1">
    <source>
        <dbReference type="SAM" id="SignalP"/>
    </source>
</evidence>
<keyword evidence="3" id="KW-1185">Reference proteome</keyword>
<dbReference type="Proteomes" id="UP000019426">
    <property type="component" value="Chromosome M2/40_rep2"/>
</dbReference>
<dbReference type="HOGENOM" id="CLU_092699_0_0_9"/>
<accession>W6RZ09</accession>
<dbReference type="KEGG" id="clt:CM240_2759"/>
<dbReference type="eggNOG" id="COG1388">
    <property type="taxonomic scope" value="Bacteria"/>
</dbReference>
<name>W6RZ09_9CLOT</name>
<dbReference type="OrthoDB" id="2603324at2"/>
<feature type="signal peptide" evidence="1">
    <location>
        <begin position="1"/>
        <end position="26"/>
    </location>
</feature>
<dbReference type="RefSeq" id="WP_044040072.1">
    <property type="nucleotide sequence ID" value="NZ_HG917869.1"/>
</dbReference>
<gene>
    <name evidence="2" type="ORF">CM240_2759</name>
</gene>
<sequence length="215" mass="24775">MKKILRNSLILLFVLSLILVPSKAEAFGNKIKEVPYNKATCQLRMAERKLWIDHVLWTRSFIVSDLSELEDKGPVLERLLKNQDDIGNSIKPYYGEEAGNKLATLLREHIELAGEVTNAAKSGDKDNLDKYNKLWYKNADEISDFLSAANPNYSKEELEDMLHKHLQFVTDQVVTRLNKDWNADINSFDKGEDHMIMFADMLIDGIVKQFPEKFK</sequence>
<evidence type="ECO:0000313" key="3">
    <source>
        <dbReference type="Proteomes" id="UP000019426"/>
    </source>
</evidence>
<evidence type="ECO:0008006" key="4">
    <source>
        <dbReference type="Google" id="ProtNLM"/>
    </source>
</evidence>
<evidence type="ECO:0000313" key="2">
    <source>
        <dbReference type="EMBL" id="CDM69876.1"/>
    </source>
</evidence>
<organism evidence="2 3">
    <name type="scientific">Clostridium bornimense</name>
    <dbReference type="NCBI Taxonomy" id="1216932"/>
    <lineage>
        <taxon>Bacteria</taxon>
        <taxon>Bacillati</taxon>
        <taxon>Bacillota</taxon>
        <taxon>Clostridia</taxon>
        <taxon>Eubacteriales</taxon>
        <taxon>Clostridiaceae</taxon>
        <taxon>Clostridium</taxon>
    </lineage>
</organism>
<protein>
    <recommendedName>
        <fullName evidence="4">Glycosyltransferase</fullName>
    </recommendedName>
</protein>
<dbReference type="EMBL" id="HG917869">
    <property type="protein sequence ID" value="CDM69876.1"/>
    <property type="molecule type" value="Genomic_DNA"/>
</dbReference>
<reference evidence="2 3" key="1">
    <citation type="submission" date="2013-11" db="EMBL/GenBank/DDBJ databases">
        <title>Complete genome sequence of Clostridum sp. M2/40.</title>
        <authorList>
            <person name="Wibberg D."/>
            <person name="Puehler A."/>
            <person name="Schlueter A."/>
        </authorList>
    </citation>
    <scope>NUCLEOTIDE SEQUENCE [LARGE SCALE GENOMIC DNA]</scope>
    <source>
        <strain evidence="3">M2/40</strain>
    </source>
</reference>
<feature type="chain" id="PRO_5004883417" description="Glycosyltransferase" evidence="1">
    <location>
        <begin position="27"/>
        <end position="215"/>
    </location>
</feature>
<proteinExistence type="predicted"/>
<dbReference type="AlphaFoldDB" id="W6RZ09"/>
<keyword evidence="1" id="KW-0732">Signal</keyword>
<dbReference type="PATRIC" id="fig|1216932.3.peg.2722"/>